<dbReference type="PRINTS" id="PR00081">
    <property type="entry name" value="GDHRDH"/>
</dbReference>
<dbReference type="InterPro" id="IPR020904">
    <property type="entry name" value="Sc_DH/Rdtase_CS"/>
</dbReference>
<dbReference type="GO" id="GO:0016491">
    <property type="term" value="F:oxidoreductase activity"/>
    <property type="evidence" value="ECO:0007669"/>
    <property type="project" value="UniProtKB-KW"/>
</dbReference>
<keyword evidence="6" id="KW-1185">Reference proteome</keyword>
<evidence type="ECO:0000256" key="1">
    <source>
        <dbReference type="ARBA" id="ARBA00006484"/>
    </source>
</evidence>
<dbReference type="PANTHER" id="PTHR43391">
    <property type="entry name" value="RETINOL DEHYDROGENASE-RELATED"/>
    <property type="match status" value="1"/>
</dbReference>
<dbReference type="InterPro" id="IPR036291">
    <property type="entry name" value="NAD(P)-bd_dom_sf"/>
</dbReference>
<keyword evidence="3" id="KW-0560">Oxidoreductase</keyword>
<protein>
    <submittedName>
        <fullName evidence="5">NAD(P)-dependent dehydrogenase (Short-subunit alcohol dehydrogenase family)</fullName>
    </submittedName>
</protein>
<accession>A0A7W9B707</accession>
<dbReference type="AlphaFoldDB" id="A0A7W9B707"/>
<dbReference type="EMBL" id="JACIJH010000009">
    <property type="protein sequence ID" value="MBB5707450.1"/>
    <property type="molecule type" value="Genomic_DNA"/>
</dbReference>
<dbReference type="CDD" id="cd05233">
    <property type="entry name" value="SDR_c"/>
    <property type="match status" value="1"/>
</dbReference>
<dbReference type="PANTHER" id="PTHR43391:SF14">
    <property type="entry name" value="DEHYDROGENASE_REDUCTASE SDR FAMILY PROTEIN 7-LIKE"/>
    <property type="match status" value="1"/>
</dbReference>
<dbReference type="InterPro" id="IPR002347">
    <property type="entry name" value="SDR_fam"/>
</dbReference>
<evidence type="ECO:0000313" key="6">
    <source>
        <dbReference type="Proteomes" id="UP000537161"/>
    </source>
</evidence>
<keyword evidence="2" id="KW-0521">NADP</keyword>
<dbReference type="PROSITE" id="PS00061">
    <property type="entry name" value="ADH_SHORT"/>
    <property type="match status" value="1"/>
</dbReference>
<sequence>MITGGAGVLGRTLARLLLDRGFEVAIADRREAALARAREWLGAPAALVCLPLDVSDARSWNAVVEAAGPIDFLVNNACPPSARKELLAMDADEWRAMIDTGLTGAFLGIRSFVPAMVERGGGRVLNIASLAALGAAPRHGDYAAAKAALVSLSDTLRSELAGTGVSVSVACPGAIGRPVGEGSDPAGCATSRGRMDPANGMAHVLDRAMAGDFLILTHRDSGELAALRGRELAAALAATPQGR</sequence>
<evidence type="ECO:0000256" key="3">
    <source>
        <dbReference type="ARBA" id="ARBA00023002"/>
    </source>
</evidence>
<proteinExistence type="inferred from homology"/>
<comment type="caution">
    <text evidence="5">The sequence shown here is derived from an EMBL/GenBank/DDBJ whole genome shotgun (WGS) entry which is preliminary data.</text>
</comment>
<dbReference type="Proteomes" id="UP000537161">
    <property type="component" value="Unassembled WGS sequence"/>
</dbReference>
<name>A0A7W9B707_9SPHN</name>
<evidence type="ECO:0000256" key="4">
    <source>
        <dbReference type="RuleBase" id="RU000363"/>
    </source>
</evidence>
<comment type="similarity">
    <text evidence="1 4">Belongs to the short-chain dehydrogenases/reductases (SDR) family.</text>
</comment>
<organism evidence="5 6">
    <name type="scientific">Sphingopyxis panaciterrulae</name>
    <dbReference type="NCBI Taxonomy" id="462372"/>
    <lineage>
        <taxon>Bacteria</taxon>
        <taxon>Pseudomonadati</taxon>
        <taxon>Pseudomonadota</taxon>
        <taxon>Alphaproteobacteria</taxon>
        <taxon>Sphingomonadales</taxon>
        <taxon>Sphingomonadaceae</taxon>
        <taxon>Sphingopyxis</taxon>
    </lineage>
</organism>
<evidence type="ECO:0000313" key="5">
    <source>
        <dbReference type="EMBL" id="MBB5707450.1"/>
    </source>
</evidence>
<dbReference type="PRINTS" id="PR00080">
    <property type="entry name" value="SDRFAMILY"/>
</dbReference>
<reference evidence="5 6" key="1">
    <citation type="submission" date="2020-08" db="EMBL/GenBank/DDBJ databases">
        <title>Genomic Encyclopedia of Type Strains, Phase IV (KMG-IV): sequencing the most valuable type-strain genomes for metagenomic binning, comparative biology and taxonomic classification.</title>
        <authorList>
            <person name="Goeker M."/>
        </authorList>
    </citation>
    <scope>NUCLEOTIDE SEQUENCE [LARGE SCALE GENOMIC DNA]</scope>
    <source>
        <strain evidence="5 6">DSM 27163</strain>
    </source>
</reference>
<dbReference type="RefSeq" id="WP_184099288.1">
    <property type="nucleotide sequence ID" value="NZ_JACIJH010000009.1"/>
</dbReference>
<dbReference type="Pfam" id="PF00106">
    <property type="entry name" value="adh_short"/>
    <property type="match status" value="1"/>
</dbReference>
<gene>
    <name evidence="5" type="ORF">FHR21_002816</name>
</gene>
<dbReference type="SUPFAM" id="SSF51735">
    <property type="entry name" value="NAD(P)-binding Rossmann-fold domains"/>
    <property type="match status" value="1"/>
</dbReference>
<dbReference type="Gene3D" id="3.40.50.720">
    <property type="entry name" value="NAD(P)-binding Rossmann-like Domain"/>
    <property type="match status" value="1"/>
</dbReference>
<evidence type="ECO:0000256" key="2">
    <source>
        <dbReference type="ARBA" id="ARBA00022857"/>
    </source>
</evidence>